<organism evidence="1 2">
    <name type="scientific">Dreissena polymorpha</name>
    <name type="common">Zebra mussel</name>
    <name type="synonym">Mytilus polymorpha</name>
    <dbReference type="NCBI Taxonomy" id="45954"/>
    <lineage>
        <taxon>Eukaryota</taxon>
        <taxon>Metazoa</taxon>
        <taxon>Spiralia</taxon>
        <taxon>Lophotrochozoa</taxon>
        <taxon>Mollusca</taxon>
        <taxon>Bivalvia</taxon>
        <taxon>Autobranchia</taxon>
        <taxon>Heteroconchia</taxon>
        <taxon>Euheterodonta</taxon>
        <taxon>Imparidentia</taxon>
        <taxon>Neoheterodontei</taxon>
        <taxon>Myida</taxon>
        <taxon>Dreissenoidea</taxon>
        <taxon>Dreissenidae</taxon>
        <taxon>Dreissena</taxon>
    </lineage>
</organism>
<evidence type="ECO:0000313" key="2">
    <source>
        <dbReference type="Proteomes" id="UP000828390"/>
    </source>
</evidence>
<accession>A0A9D3YNJ0</accession>
<sequence>MGELKTAIVTQQLPYFMIPERNLMAASGLQDNQQSKWVADITDMMAEGPRVILRLPKIRQAFITSLEPLLWFNKRRMELERLNLEYLISDRQCRNEQGLVDDDSDFILVDRTDAILQDINRRSFVIMMEDIERMLVEGCALNDLMDIHPQFQFFVIMMELDNIIKNMQSRY</sequence>
<dbReference type="EMBL" id="JAIWYP010000015">
    <property type="protein sequence ID" value="KAH3701696.1"/>
    <property type="molecule type" value="Genomic_DNA"/>
</dbReference>
<evidence type="ECO:0000313" key="1">
    <source>
        <dbReference type="EMBL" id="KAH3701696.1"/>
    </source>
</evidence>
<protein>
    <submittedName>
        <fullName evidence="1">Uncharacterized protein</fullName>
    </submittedName>
</protein>
<keyword evidence="2" id="KW-1185">Reference proteome</keyword>
<dbReference type="AlphaFoldDB" id="A0A9D3YNJ0"/>
<gene>
    <name evidence="1" type="ORF">DPMN_076688</name>
</gene>
<dbReference type="Proteomes" id="UP000828390">
    <property type="component" value="Unassembled WGS sequence"/>
</dbReference>
<reference evidence="1" key="2">
    <citation type="submission" date="2020-11" db="EMBL/GenBank/DDBJ databases">
        <authorList>
            <person name="McCartney M.A."/>
            <person name="Auch B."/>
            <person name="Kono T."/>
            <person name="Mallez S."/>
            <person name="Becker A."/>
            <person name="Gohl D.M."/>
            <person name="Silverstein K.A.T."/>
            <person name="Koren S."/>
            <person name="Bechman K.B."/>
            <person name="Herman A."/>
            <person name="Abrahante J.E."/>
            <person name="Garbe J."/>
        </authorList>
    </citation>
    <scope>NUCLEOTIDE SEQUENCE</scope>
    <source>
        <strain evidence="1">Duluth1</strain>
        <tissue evidence="1">Whole animal</tissue>
    </source>
</reference>
<reference evidence="1" key="1">
    <citation type="journal article" date="2019" name="bioRxiv">
        <title>The Genome of the Zebra Mussel, Dreissena polymorpha: A Resource for Invasive Species Research.</title>
        <authorList>
            <person name="McCartney M.A."/>
            <person name="Auch B."/>
            <person name="Kono T."/>
            <person name="Mallez S."/>
            <person name="Zhang Y."/>
            <person name="Obille A."/>
            <person name="Becker A."/>
            <person name="Abrahante J.E."/>
            <person name="Garbe J."/>
            <person name="Badalamenti J.P."/>
            <person name="Herman A."/>
            <person name="Mangelson H."/>
            <person name="Liachko I."/>
            <person name="Sullivan S."/>
            <person name="Sone E.D."/>
            <person name="Koren S."/>
            <person name="Silverstein K.A.T."/>
            <person name="Beckman K.B."/>
            <person name="Gohl D.M."/>
        </authorList>
    </citation>
    <scope>NUCLEOTIDE SEQUENCE</scope>
    <source>
        <strain evidence="1">Duluth1</strain>
        <tissue evidence="1">Whole animal</tissue>
    </source>
</reference>
<proteinExistence type="predicted"/>
<name>A0A9D3YNJ0_DREPO</name>
<comment type="caution">
    <text evidence="1">The sequence shown here is derived from an EMBL/GenBank/DDBJ whole genome shotgun (WGS) entry which is preliminary data.</text>
</comment>